<organism evidence="1 2">
    <name type="scientific">Brassica cretica</name>
    <name type="common">Mustard</name>
    <dbReference type="NCBI Taxonomy" id="69181"/>
    <lineage>
        <taxon>Eukaryota</taxon>
        <taxon>Viridiplantae</taxon>
        <taxon>Streptophyta</taxon>
        <taxon>Embryophyta</taxon>
        <taxon>Tracheophyta</taxon>
        <taxon>Spermatophyta</taxon>
        <taxon>Magnoliopsida</taxon>
        <taxon>eudicotyledons</taxon>
        <taxon>Gunneridae</taxon>
        <taxon>Pentapetalae</taxon>
        <taxon>rosids</taxon>
        <taxon>malvids</taxon>
        <taxon>Brassicales</taxon>
        <taxon>Brassicaceae</taxon>
        <taxon>Brassiceae</taxon>
        <taxon>Brassica</taxon>
    </lineage>
</organism>
<keyword evidence="2" id="KW-1185">Reference proteome</keyword>
<gene>
    <name evidence="1" type="ORF">DY000_02041006</name>
</gene>
<evidence type="ECO:0000313" key="1">
    <source>
        <dbReference type="EMBL" id="KAF3530739.1"/>
    </source>
</evidence>
<dbReference type="Proteomes" id="UP000266723">
    <property type="component" value="Unassembled WGS sequence"/>
</dbReference>
<proteinExistence type="predicted"/>
<accession>A0ABQ7BDU9</accession>
<reference evidence="1 2" key="1">
    <citation type="journal article" date="2020" name="BMC Genomics">
        <title>Intraspecific diversification of the crop wild relative Brassica cretica Lam. using demographic model selection.</title>
        <authorList>
            <person name="Kioukis A."/>
            <person name="Michalopoulou V.A."/>
            <person name="Briers L."/>
            <person name="Pirintsos S."/>
            <person name="Studholme D.J."/>
            <person name="Pavlidis P."/>
            <person name="Sarris P.F."/>
        </authorList>
    </citation>
    <scope>NUCLEOTIDE SEQUENCE [LARGE SCALE GENOMIC DNA]</scope>
    <source>
        <strain evidence="2">cv. PFS-1207/04</strain>
    </source>
</reference>
<protein>
    <submittedName>
        <fullName evidence="1">Uncharacterized protein</fullName>
    </submittedName>
</protein>
<dbReference type="EMBL" id="QGKV02001507">
    <property type="protein sequence ID" value="KAF3530739.1"/>
    <property type="molecule type" value="Genomic_DNA"/>
</dbReference>
<sequence>MRDRSSPTWLRFELRPVLAGSNHKIQQGGPHPRTVSISSENGLSGIFLQKDAEGELRELELS</sequence>
<name>A0ABQ7BDU9_BRACR</name>
<comment type="caution">
    <text evidence="1">The sequence shown here is derived from an EMBL/GenBank/DDBJ whole genome shotgun (WGS) entry which is preliminary data.</text>
</comment>
<evidence type="ECO:0000313" key="2">
    <source>
        <dbReference type="Proteomes" id="UP000266723"/>
    </source>
</evidence>